<dbReference type="PROSITE" id="PS50943">
    <property type="entry name" value="HTH_CROC1"/>
    <property type="match status" value="1"/>
</dbReference>
<name>A0A512CVN6_9MICO</name>
<evidence type="ECO:0000256" key="1">
    <source>
        <dbReference type="SAM" id="MobiDB-lite"/>
    </source>
</evidence>
<dbReference type="EMBL" id="BJYX01000001">
    <property type="protein sequence ID" value="GEO28281.1"/>
    <property type="molecule type" value="Genomic_DNA"/>
</dbReference>
<feature type="region of interest" description="Disordered" evidence="1">
    <location>
        <begin position="21"/>
        <end position="42"/>
    </location>
</feature>
<dbReference type="InterPro" id="IPR001387">
    <property type="entry name" value="Cro/C1-type_HTH"/>
</dbReference>
<dbReference type="InterPro" id="IPR010982">
    <property type="entry name" value="Lambda_DNA-bd_dom_sf"/>
</dbReference>
<dbReference type="SUPFAM" id="SSF47413">
    <property type="entry name" value="lambda repressor-like DNA-binding domains"/>
    <property type="match status" value="1"/>
</dbReference>
<dbReference type="AlphaFoldDB" id="A0A512CVN6"/>
<reference evidence="3 4" key="1">
    <citation type="submission" date="2019-07" db="EMBL/GenBank/DDBJ databases">
        <title>Whole genome shotgun sequence of Terrabacter aerolatus NBRC 106305.</title>
        <authorList>
            <person name="Hosoyama A."/>
            <person name="Uohara A."/>
            <person name="Ohji S."/>
            <person name="Ichikawa N."/>
        </authorList>
    </citation>
    <scope>NUCLEOTIDE SEQUENCE [LARGE SCALE GENOMIC DNA]</scope>
    <source>
        <strain evidence="3 4">NBRC 106305</strain>
    </source>
</reference>
<feature type="domain" description="HTH cro/C1-type" evidence="2">
    <location>
        <begin position="60"/>
        <end position="116"/>
    </location>
</feature>
<dbReference type="CDD" id="cd00093">
    <property type="entry name" value="HTH_XRE"/>
    <property type="match status" value="1"/>
</dbReference>
<evidence type="ECO:0000259" key="2">
    <source>
        <dbReference type="PROSITE" id="PS50943"/>
    </source>
</evidence>
<organism evidence="3 4">
    <name type="scientific">Terrabacter aerolatus</name>
    <dbReference type="NCBI Taxonomy" id="422442"/>
    <lineage>
        <taxon>Bacteria</taxon>
        <taxon>Bacillati</taxon>
        <taxon>Actinomycetota</taxon>
        <taxon>Actinomycetes</taxon>
        <taxon>Micrococcales</taxon>
        <taxon>Intrasporangiaceae</taxon>
        <taxon>Terrabacter</taxon>
    </lineage>
</organism>
<gene>
    <name evidence="3" type="ORF">TAE01_00910</name>
</gene>
<dbReference type="Gene3D" id="1.10.260.40">
    <property type="entry name" value="lambda repressor-like DNA-binding domains"/>
    <property type="match status" value="1"/>
</dbReference>
<protein>
    <recommendedName>
        <fullName evidence="2">HTH cro/C1-type domain-containing protein</fullName>
    </recommendedName>
</protein>
<dbReference type="GO" id="GO:0003677">
    <property type="term" value="F:DNA binding"/>
    <property type="evidence" value="ECO:0007669"/>
    <property type="project" value="InterPro"/>
</dbReference>
<comment type="caution">
    <text evidence="3">The sequence shown here is derived from an EMBL/GenBank/DDBJ whole genome shotgun (WGS) entry which is preliminary data.</text>
</comment>
<accession>A0A512CVN6</accession>
<evidence type="ECO:0000313" key="4">
    <source>
        <dbReference type="Proteomes" id="UP000321534"/>
    </source>
</evidence>
<proteinExistence type="predicted"/>
<dbReference type="SMART" id="SM00530">
    <property type="entry name" value="HTH_XRE"/>
    <property type="match status" value="1"/>
</dbReference>
<sequence length="196" mass="19469">MHVGYKRLPVEFCAPGTWPRGPFQDRATGTGEGAVSDGDGGQGDGVVTAAATVGRLAAALHNRRTMRGWSQAMLARQSGVGQHTIGRIEAGRTWPDLATVARLAQVLGMAVTMGSAGTGPVGDAVPAAPGTPAAAGVAGGPLRLGGAGVSAAQAIDLLFAHDPRLASEVAALAQTRRRTAYTAAAAGAARAAGARA</sequence>
<dbReference type="Proteomes" id="UP000321534">
    <property type="component" value="Unassembled WGS sequence"/>
</dbReference>
<keyword evidence="4" id="KW-1185">Reference proteome</keyword>
<dbReference type="Pfam" id="PF01381">
    <property type="entry name" value="HTH_3"/>
    <property type="match status" value="1"/>
</dbReference>
<evidence type="ECO:0000313" key="3">
    <source>
        <dbReference type="EMBL" id="GEO28281.1"/>
    </source>
</evidence>